<accession>A0A0L7M5L6</accession>
<evidence type="ECO:0000313" key="1">
    <source>
        <dbReference type="EMBL" id="KOB88113.1"/>
    </source>
</evidence>
<dbReference type="KEGG" id="pfd:PFDG_04586"/>
<dbReference type="AlphaFoldDB" id="A0A0L7M5L6"/>
<protein>
    <submittedName>
        <fullName evidence="1">Uncharacterized protein</fullName>
    </submittedName>
</protein>
<evidence type="ECO:0000313" key="2">
    <source>
        <dbReference type="Proteomes" id="UP000054282"/>
    </source>
</evidence>
<reference evidence="2" key="1">
    <citation type="submission" date="2006-09" db="EMBL/GenBank/DDBJ databases">
        <title>Annotation of Plasmodium falciparum Dd2.</title>
        <authorList>
            <consortium name="The Broad Institute Genome Sequencing Platform"/>
            <person name="Volkman S.K."/>
            <person name="Neafsey D.E."/>
            <person name="Dash A.P."/>
            <person name="Chitnis C.E."/>
            <person name="Hartl D.L."/>
            <person name="Young S.K."/>
            <person name="Zeng Q."/>
            <person name="Koehrsen M."/>
            <person name="Alvarado L."/>
            <person name="Berlin A."/>
            <person name="Borenstein D."/>
            <person name="Chapman S.B."/>
            <person name="Chen Z."/>
            <person name="Engels R."/>
            <person name="Freedman E."/>
            <person name="Gellesch M."/>
            <person name="Goldberg J."/>
            <person name="Griggs A."/>
            <person name="Gujja S."/>
            <person name="Heilman E.R."/>
            <person name="Heiman D.I."/>
            <person name="Howarth C."/>
            <person name="Jen D."/>
            <person name="Larson L."/>
            <person name="Mehta T."/>
            <person name="Neiman D."/>
            <person name="Park D."/>
            <person name="Pearson M."/>
            <person name="Roberts A."/>
            <person name="Saif S."/>
            <person name="Shea T."/>
            <person name="Shenoy N."/>
            <person name="Sisk P."/>
            <person name="Stolte C."/>
            <person name="Sykes S."/>
            <person name="Walk T."/>
            <person name="White J."/>
            <person name="Yandava C."/>
            <person name="Haas B."/>
            <person name="Henn M.R."/>
            <person name="Nusbaum C."/>
            <person name="Birren B."/>
        </authorList>
    </citation>
    <scope>NUCLEOTIDE SEQUENCE [LARGE SCALE GENOMIC DNA]</scope>
</reference>
<name>A0A0L7M5L6_PLAF4</name>
<reference evidence="2" key="2">
    <citation type="submission" date="2006-09" db="EMBL/GenBank/DDBJ databases">
        <title>The genome sequence of Plasmodium falciparum Dd2.</title>
        <authorList>
            <consortium name="The Broad Institute Genome Sequencing Platform"/>
            <person name="Birren B."/>
            <person name="Lander E."/>
            <person name="Galagan J."/>
            <person name="Nusbaum C."/>
            <person name="Devon K."/>
            <person name="Henn M."/>
            <person name="Jaffe D."/>
            <person name="Butler J."/>
            <person name="Alvarez P."/>
            <person name="Gnerre S."/>
            <person name="Grabherr M."/>
            <person name="Kleber M."/>
            <person name="Mauceli E."/>
            <person name="Brockman W."/>
            <person name="MacCallum I.A."/>
            <person name="Rounsley S."/>
            <person name="Young S."/>
            <person name="LaButti K."/>
            <person name="Pushparaj V."/>
            <person name="DeCaprio D."/>
            <person name="Crawford M."/>
            <person name="Koehrsen M."/>
            <person name="Engels R."/>
            <person name="Montgomery P."/>
            <person name="Pearson M."/>
            <person name="Howarth C."/>
            <person name="Larson L."/>
            <person name="Luoma S."/>
            <person name="White J."/>
            <person name="Kodira C."/>
            <person name="Zeng Q."/>
            <person name="O'Leary S."/>
            <person name="Yandava C."/>
            <person name="Alvarado L."/>
            <person name="Wirth D."/>
            <person name="Volkman S."/>
            <person name="Hartl D."/>
        </authorList>
    </citation>
    <scope>NUCLEOTIDE SEQUENCE [LARGE SCALE GENOMIC DNA]</scope>
</reference>
<gene>
    <name evidence="1" type="ORF">PFDG_04586</name>
</gene>
<proteinExistence type="predicted"/>
<organism evidence="1 2">
    <name type="scientific">Plasmodium falciparum (isolate Dd2)</name>
    <dbReference type="NCBI Taxonomy" id="57267"/>
    <lineage>
        <taxon>Eukaryota</taxon>
        <taxon>Sar</taxon>
        <taxon>Alveolata</taxon>
        <taxon>Apicomplexa</taxon>
        <taxon>Aconoidasida</taxon>
        <taxon>Haemosporida</taxon>
        <taxon>Plasmodiidae</taxon>
        <taxon>Plasmodium</taxon>
        <taxon>Plasmodium (Laverania)</taxon>
    </lineage>
</organism>
<sequence>MLELTRIYNNINKEKHTKKRICKECCIKIDLYTELVSRPVNNIYNMHRNLKNFLHPFQYSLYENTVPNLYKDADVS</sequence>
<dbReference type="Proteomes" id="UP000054282">
    <property type="component" value="Unassembled WGS sequence"/>
</dbReference>
<dbReference type="EMBL" id="DS016885">
    <property type="protein sequence ID" value="KOB88113.1"/>
    <property type="molecule type" value="Genomic_DNA"/>
</dbReference>